<dbReference type="Proteomes" id="UP000243374">
    <property type="component" value="Unassembled WGS sequence"/>
</dbReference>
<feature type="non-terminal residue" evidence="1">
    <location>
        <position position="73"/>
    </location>
</feature>
<dbReference type="OrthoDB" id="6171862at2"/>
<gene>
    <name evidence="1" type="ORF">SAMN04487865_10991</name>
</gene>
<evidence type="ECO:0000313" key="1">
    <source>
        <dbReference type="EMBL" id="SFK52470.1"/>
    </source>
</evidence>
<evidence type="ECO:0000313" key="2">
    <source>
        <dbReference type="Proteomes" id="UP000243374"/>
    </source>
</evidence>
<organism evidence="1 2">
    <name type="scientific">Succinivibrio dextrinosolvens</name>
    <dbReference type="NCBI Taxonomy" id="83771"/>
    <lineage>
        <taxon>Bacteria</taxon>
        <taxon>Pseudomonadati</taxon>
        <taxon>Pseudomonadota</taxon>
        <taxon>Gammaproteobacteria</taxon>
        <taxon>Aeromonadales</taxon>
        <taxon>Succinivibrionaceae</taxon>
        <taxon>Succinivibrio</taxon>
    </lineage>
</organism>
<protein>
    <submittedName>
        <fullName evidence="1">Uncharacterized protein</fullName>
    </submittedName>
</protein>
<dbReference type="AlphaFoldDB" id="A0A662ZES2"/>
<dbReference type="RefSeq" id="WP_143075468.1">
    <property type="nucleotide sequence ID" value="NZ_FOSF01000099.1"/>
</dbReference>
<accession>A0A662ZES2</accession>
<proteinExistence type="predicted"/>
<dbReference type="EMBL" id="FOSF01000099">
    <property type="protein sequence ID" value="SFK52470.1"/>
    <property type="molecule type" value="Genomic_DNA"/>
</dbReference>
<name>A0A662ZES2_9GAMM</name>
<reference evidence="1 2" key="1">
    <citation type="submission" date="2016-10" db="EMBL/GenBank/DDBJ databases">
        <authorList>
            <person name="Varghese N."/>
            <person name="Submissions S."/>
        </authorList>
    </citation>
    <scope>NUCLEOTIDE SEQUENCE [LARGE SCALE GENOMIC DNA]</scope>
    <source>
        <strain evidence="1 2">22B</strain>
    </source>
</reference>
<sequence length="73" mass="8795">MYLEKFKSGKNTYIRLVECYRDPNTKTNRKKVIKNYGNYEKLKEQSPEVLRELEEKYSNVKAKEALARNDNFE</sequence>
<keyword evidence="2" id="KW-1185">Reference proteome</keyword>